<proteinExistence type="predicted"/>
<protein>
    <submittedName>
        <fullName evidence="1">Uncharacterized protein</fullName>
    </submittedName>
</protein>
<dbReference type="AlphaFoldDB" id="A0A0A9CYF0"/>
<name>A0A0A9CYF0_ARUDO</name>
<dbReference type="EMBL" id="GBRH01216521">
    <property type="protein sequence ID" value="JAD81374.1"/>
    <property type="molecule type" value="Transcribed_RNA"/>
</dbReference>
<reference evidence="1" key="2">
    <citation type="journal article" date="2015" name="Data Brief">
        <title>Shoot transcriptome of the giant reed, Arundo donax.</title>
        <authorList>
            <person name="Barrero R.A."/>
            <person name="Guerrero F.D."/>
            <person name="Moolhuijzen P."/>
            <person name="Goolsby J.A."/>
            <person name="Tidwell J."/>
            <person name="Bellgard S.E."/>
            <person name="Bellgard M.I."/>
        </authorList>
    </citation>
    <scope>NUCLEOTIDE SEQUENCE</scope>
    <source>
        <tissue evidence="1">Shoot tissue taken approximately 20 cm above the soil surface</tissue>
    </source>
</reference>
<sequence>MHSMAAVSRMTNMSNWPYREMMENLVLTGMGMLRRVQPSFIAHKVHVNSRQLRGHATGGTAAATVAGMVRMWWMVRGIVMPMVLQEVAAVWEQRLGVPVGGHR</sequence>
<evidence type="ECO:0000313" key="1">
    <source>
        <dbReference type="EMBL" id="JAD81374.1"/>
    </source>
</evidence>
<accession>A0A0A9CYF0</accession>
<reference evidence="1" key="1">
    <citation type="submission" date="2014-09" db="EMBL/GenBank/DDBJ databases">
        <authorList>
            <person name="Magalhaes I.L.F."/>
            <person name="Oliveira U."/>
            <person name="Santos F.R."/>
            <person name="Vidigal T.H.D.A."/>
            <person name="Brescovit A.D."/>
            <person name="Santos A.J."/>
        </authorList>
    </citation>
    <scope>NUCLEOTIDE SEQUENCE</scope>
    <source>
        <tissue evidence="1">Shoot tissue taken approximately 20 cm above the soil surface</tissue>
    </source>
</reference>
<organism evidence="1">
    <name type="scientific">Arundo donax</name>
    <name type="common">Giant reed</name>
    <name type="synonym">Donax arundinaceus</name>
    <dbReference type="NCBI Taxonomy" id="35708"/>
    <lineage>
        <taxon>Eukaryota</taxon>
        <taxon>Viridiplantae</taxon>
        <taxon>Streptophyta</taxon>
        <taxon>Embryophyta</taxon>
        <taxon>Tracheophyta</taxon>
        <taxon>Spermatophyta</taxon>
        <taxon>Magnoliopsida</taxon>
        <taxon>Liliopsida</taxon>
        <taxon>Poales</taxon>
        <taxon>Poaceae</taxon>
        <taxon>PACMAD clade</taxon>
        <taxon>Arundinoideae</taxon>
        <taxon>Arundineae</taxon>
        <taxon>Arundo</taxon>
    </lineage>
</organism>